<sequence>MNYFGKIFSNISQAYSELNPATLTGAIDVIVVEQEDGTYLTSPFHVRFGKMGVLRSREKIVDIEINDEPVEIHMKLGDSGEAYFLEECDDDDDGNDDEEEEDKIPAVDDTAATTPDGQTNDLNDNDNEAKCDKPVQDSSVEASAENVSAQNDLPVPINDDSSAIEHSSATITTTQVINNNNKITAIDPSSTDSSTSTPCSTIDRTTIKNSYQQTNEKDLHPFSDSEYDTKKQRESISSECYKSDSEIETSRSEKISNNQDFISWDWGELPHVKNDSTPILNHTKSSISSMPIAMAELTSDQSKSMLGGVLNFMTKEQDGPNSIDPSGTKDDDKGIYLDELDPNDMNPEVAAKYFPKFRSSLTTKPSNILTATSSDDDIESGKGASLSNSPRSADFNYQQPETLHSDFVDRVKEQLMIPGDLYSLSRIYHDMSMSLCGHVEDLIENPDNTERFLQSIISFDDFNENPLQILDNPNLVIRMGSEYYTWKMASSMVLSLLLFQRPLSDKTMQVLKEKCIPKKVNNQNSRSWRSWFRSPTQSESNHQQSTEPAATTTIDSSSNSSSNNIHTSGANVTPTKNSNNNYSSNSIEYVSDDETYNSVIISNNSARNSTTNKQDSNTGTKKKYRKVLRLSSEVLKKLNLRHGCNKIMFSVTTAYQGTTACESKIFLWRHNDKIIISDIDGTITKSDVLGHILPYIGKDWAQMGVTKLYASIGQNGYKFLYLSARAIGQAKGTRDYLTSICQDGQCLPDGPVLLSPTSLFSALHREVIEKKPEEFKISCLKDIQSLFPMNPLFAGFGNKINDTWAYKAVGIDISRIFTINHRGELKLEKSDHLDHHIPIIDDNELIGSTNGLSSVLAK</sequence>
<feature type="domain" description="LNS2/PITP" evidence="7">
    <location>
        <begin position="674"/>
        <end position="828"/>
    </location>
</feature>
<dbReference type="InterPro" id="IPR007651">
    <property type="entry name" value="Lipin_N"/>
</dbReference>
<feature type="compositionally biased region" description="Polar residues" evidence="6">
    <location>
        <begin position="565"/>
        <end position="576"/>
    </location>
</feature>
<dbReference type="GO" id="GO:0032869">
    <property type="term" value="P:cellular response to insulin stimulus"/>
    <property type="evidence" value="ECO:0007669"/>
    <property type="project" value="TreeGrafter"/>
</dbReference>
<dbReference type="InterPro" id="IPR031315">
    <property type="entry name" value="LNS2/PITP"/>
</dbReference>
<dbReference type="EMBL" id="SDOV01000005">
    <property type="protein sequence ID" value="KAH7640447.1"/>
    <property type="molecule type" value="Genomic_DNA"/>
</dbReference>
<feature type="region of interest" description="Disordered" evidence="6">
    <location>
        <begin position="601"/>
        <end position="622"/>
    </location>
</feature>
<gene>
    <name evidence="8" type="ORF">HUG17_7914</name>
</gene>
<dbReference type="PANTHER" id="PTHR12181">
    <property type="entry name" value="LIPIN"/>
    <property type="match status" value="1"/>
</dbReference>
<dbReference type="EC" id="3.1.3.4" evidence="4"/>
<feature type="compositionally biased region" description="Low complexity" evidence="6">
    <location>
        <begin position="577"/>
        <end position="586"/>
    </location>
</feature>
<protein>
    <recommendedName>
        <fullName evidence="4">phosphatidate phosphatase</fullName>
        <ecNumber evidence="4">3.1.3.4</ecNumber>
    </recommendedName>
</protein>
<comment type="catalytic activity">
    <reaction evidence="1">
        <text>a 1,2-diacyl-sn-glycero-3-phosphate + H2O = a 1,2-diacyl-sn-glycerol + phosphate</text>
        <dbReference type="Rhea" id="RHEA:27429"/>
        <dbReference type="ChEBI" id="CHEBI:15377"/>
        <dbReference type="ChEBI" id="CHEBI:17815"/>
        <dbReference type="ChEBI" id="CHEBI:43474"/>
        <dbReference type="ChEBI" id="CHEBI:58608"/>
        <dbReference type="EC" id="3.1.3.4"/>
    </reaction>
    <physiologicalReaction direction="left-to-right" evidence="1">
        <dbReference type="Rhea" id="RHEA:27430"/>
    </physiologicalReaction>
</comment>
<evidence type="ECO:0000256" key="4">
    <source>
        <dbReference type="ARBA" id="ARBA00012638"/>
    </source>
</evidence>
<dbReference type="InterPro" id="IPR036412">
    <property type="entry name" value="HAD-like_sf"/>
</dbReference>
<feature type="compositionally biased region" description="Polar residues" evidence="6">
    <location>
        <begin position="111"/>
        <end position="122"/>
    </location>
</feature>
<feature type="region of interest" description="Disordered" evidence="6">
    <location>
        <begin position="368"/>
        <end position="394"/>
    </location>
</feature>
<dbReference type="PANTHER" id="PTHR12181:SF12">
    <property type="entry name" value="PHOSPHATIDATE PHOSPHATASE"/>
    <property type="match status" value="1"/>
</dbReference>
<dbReference type="SUPFAM" id="SSF56784">
    <property type="entry name" value="HAD-like"/>
    <property type="match status" value="1"/>
</dbReference>
<name>A0A9D4SFT7_DERFA</name>
<accession>A0A9D4SFT7</accession>
<keyword evidence="5" id="KW-0378">Hydrolase</keyword>
<dbReference type="Pfam" id="PF16876">
    <property type="entry name" value="Lipin_mid"/>
    <property type="match status" value="1"/>
</dbReference>
<feature type="compositionally biased region" description="Low complexity" evidence="6">
    <location>
        <begin position="138"/>
        <end position="149"/>
    </location>
</feature>
<dbReference type="GO" id="GO:0009062">
    <property type="term" value="P:fatty acid catabolic process"/>
    <property type="evidence" value="ECO:0007669"/>
    <property type="project" value="TreeGrafter"/>
</dbReference>
<feature type="region of interest" description="Disordered" evidence="6">
    <location>
        <begin position="526"/>
        <end position="586"/>
    </location>
</feature>
<reference evidence="8" key="2">
    <citation type="journal article" date="2021" name="World Allergy Organ. J.">
        <title>Chromosome-level assembly of Dermatophagoides farinae genome and transcriptome reveals two novel allergens Der f 37 and Der f 39.</title>
        <authorList>
            <person name="Chen J."/>
            <person name="Cai Z."/>
            <person name="Fan D."/>
            <person name="Hu J."/>
            <person name="Hou Y."/>
            <person name="He Y."/>
            <person name="Zhang Z."/>
            <person name="Zhao Z."/>
            <person name="Gao P."/>
            <person name="Hu W."/>
            <person name="Sun J."/>
            <person name="Li J."/>
            <person name="Ji K."/>
        </authorList>
    </citation>
    <scope>NUCLEOTIDE SEQUENCE</scope>
    <source>
        <strain evidence="8">JKM2019</strain>
    </source>
</reference>
<comment type="cofactor">
    <cofactor evidence="2">
        <name>Mg(2+)</name>
        <dbReference type="ChEBI" id="CHEBI:18420"/>
    </cofactor>
</comment>
<dbReference type="SMART" id="SM00775">
    <property type="entry name" value="LNS2"/>
    <property type="match status" value="1"/>
</dbReference>
<dbReference type="InterPro" id="IPR013209">
    <property type="entry name" value="LNS2"/>
</dbReference>
<dbReference type="GO" id="GO:0005634">
    <property type="term" value="C:nucleus"/>
    <property type="evidence" value="ECO:0007669"/>
    <property type="project" value="TreeGrafter"/>
</dbReference>
<evidence type="ECO:0000256" key="1">
    <source>
        <dbReference type="ARBA" id="ARBA00001180"/>
    </source>
</evidence>
<dbReference type="GO" id="GO:0008195">
    <property type="term" value="F:phosphatidate phosphatase activity"/>
    <property type="evidence" value="ECO:0007669"/>
    <property type="project" value="UniProtKB-EC"/>
</dbReference>
<comment type="caution">
    <text evidence="8">The sequence shown here is derived from an EMBL/GenBank/DDBJ whole genome shotgun (WGS) entry which is preliminary data.</text>
</comment>
<dbReference type="Pfam" id="PF04571">
    <property type="entry name" value="Lipin_N"/>
    <property type="match status" value="1"/>
</dbReference>
<feature type="compositionally biased region" description="Acidic residues" evidence="6">
    <location>
        <begin position="86"/>
        <end position="102"/>
    </location>
</feature>
<feature type="compositionally biased region" description="Polar residues" evidence="6">
    <location>
        <begin position="601"/>
        <end position="619"/>
    </location>
</feature>
<evidence type="ECO:0000256" key="5">
    <source>
        <dbReference type="ARBA" id="ARBA00022801"/>
    </source>
</evidence>
<feature type="compositionally biased region" description="Polar residues" evidence="6">
    <location>
        <begin position="385"/>
        <end position="394"/>
    </location>
</feature>
<dbReference type="Pfam" id="PF08235">
    <property type="entry name" value="LNS2"/>
    <property type="match status" value="1"/>
</dbReference>
<reference evidence="8" key="1">
    <citation type="submission" date="2020-06" db="EMBL/GenBank/DDBJ databases">
        <authorList>
            <person name="Ji K."/>
            <person name="Li J."/>
        </authorList>
    </citation>
    <scope>NUCLEOTIDE SEQUENCE</scope>
    <source>
        <strain evidence="8">JKM2019</strain>
        <tissue evidence="8">Whole body</tissue>
    </source>
</reference>
<evidence type="ECO:0000256" key="3">
    <source>
        <dbReference type="ARBA" id="ARBA00005476"/>
    </source>
</evidence>
<proteinExistence type="inferred from homology"/>
<dbReference type="AlphaFoldDB" id="A0A9D4SFT7"/>
<dbReference type="GO" id="GO:0019432">
    <property type="term" value="P:triglyceride biosynthetic process"/>
    <property type="evidence" value="ECO:0007669"/>
    <property type="project" value="TreeGrafter"/>
</dbReference>
<dbReference type="GO" id="GO:0003713">
    <property type="term" value="F:transcription coactivator activity"/>
    <property type="evidence" value="ECO:0007669"/>
    <property type="project" value="TreeGrafter"/>
</dbReference>
<evidence type="ECO:0000313" key="8">
    <source>
        <dbReference type="EMBL" id="KAH7640447.1"/>
    </source>
</evidence>
<organism evidence="8">
    <name type="scientific">Dermatophagoides farinae</name>
    <name type="common">American house dust mite</name>
    <dbReference type="NCBI Taxonomy" id="6954"/>
    <lineage>
        <taxon>Eukaryota</taxon>
        <taxon>Metazoa</taxon>
        <taxon>Ecdysozoa</taxon>
        <taxon>Arthropoda</taxon>
        <taxon>Chelicerata</taxon>
        <taxon>Arachnida</taxon>
        <taxon>Acari</taxon>
        <taxon>Acariformes</taxon>
        <taxon>Sarcoptiformes</taxon>
        <taxon>Astigmata</taxon>
        <taxon>Psoroptidia</taxon>
        <taxon>Analgoidea</taxon>
        <taxon>Pyroglyphidae</taxon>
        <taxon>Dermatophagoidinae</taxon>
        <taxon>Dermatophagoides</taxon>
    </lineage>
</organism>
<dbReference type="GO" id="GO:0045944">
    <property type="term" value="P:positive regulation of transcription by RNA polymerase II"/>
    <property type="evidence" value="ECO:0007669"/>
    <property type="project" value="TreeGrafter"/>
</dbReference>
<evidence type="ECO:0000256" key="6">
    <source>
        <dbReference type="SAM" id="MobiDB-lite"/>
    </source>
</evidence>
<dbReference type="Proteomes" id="UP000828236">
    <property type="component" value="Unassembled WGS sequence"/>
</dbReference>
<evidence type="ECO:0000256" key="2">
    <source>
        <dbReference type="ARBA" id="ARBA00001946"/>
    </source>
</evidence>
<feature type="compositionally biased region" description="Polar residues" evidence="6">
    <location>
        <begin position="526"/>
        <end position="555"/>
    </location>
</feature>
<comment type="similarity">
    <text evidence="3">Belongs to the lipin family.</text>
</comment>
<evidence type="ECO:0000259" key="7">
    <source>
        <dbReference type="SMART" id="SM00775"/>
    </source>
</evidence>
<dbReference type="InterPro" id="IPR031703">
    <property type="entry name" value="Lipin_mid"/>
</dbReference>
<dbReference type="InterPro" id="IPR026058">
    <property type="entry name" value="LIPIN"/>
</dbReference>
<feature type="region of interest" description="Disordered" evidence="6">
    <location>
        <begin position="86"/>
        <end position="157"/>
    </location>
</feature>